<dbReference type="KEGG" id="afi:Acife_0803"/>
<evidence type="ECO:0000256" key="4">
    <source>
        <dbReference type="RuleBase" id="RU369062"/>
    </source>
</evidence>
<dbReference type="InterPro" id="IPR027417">
    <property type="entry name" value="P-loop_NTPase"/>
</dbReference>
<dbReference type="GO" id="GO:0006793">
    <property type="term" value="P:phosphorus metabolic process"/>
    <property type="evidence" value="ECO:0007669"/>
    <property type="project" value="InterPro"/>
</dbReference>
<dbReference type="PANTHER" id="PTHR34383">
    <property type="entry name" value="POLYPHOSPHATE:AMP PHOSPHOTRANSFERASE-RELATED"/>
    <property type="match status" value="1"/>
</dbReference>
<dbReference type="RefSeq" id="WP_014028260.1">
    <property type="nucleotide sequence ID" value="NC_015942.1"/>
</dbReference>
<dbReference type="Gene3D" id="3.40.50.300">
    <property type="entry name" value="P-loop containing nucleotide triphosphate hydrolases"/>
    <property type="match status" value="1"/>
</dbReference>
<dbReference type="AlphaFoldDB" id="G0JM43"/>
<keyword evidence="2 4" id="KW-0808">Transferase</keyword>
<dbReference type="InterPro" id="IPR016898">
    <property type="entry name" value="Polyphosphate_phosphotransfera"/>
</dbReference>
<dbReference type="SUPFAM" id="SSF52540">
    <property type="entry name" value="P-loop containing nucleoside triphosphate hydrolases"/>
    <property type="match status" value="1"/>
</dbReference>
<feature type="domain" description="Polyphosphate kinase-2-related" evidence="5">
    <location>
        <begin position="4"/>
        <end position="229"/>
    </location>
</feature>
<dbReference type="Proteomes" id="UP000009220">
    <property type="component" value="Chromosome"/>
</dbReference>
<dbReference type="Pfam" id="PF03976">
    <property type="entry name" value="PPK2"/>
    <property type="match status" value="1"/>
</dbReference>
<dbReference type="InterPro" id="IPR022488">
    <property type="entry name" value="PPK2-related"/>
</dbReference>
<evidence type="ECO:0000259" key="5">
    <source>
        <dbReference type="Pfam" id="PF03976"/>
    </source>
</evidence>
<evidence type="ECO:0000256" key="2">
    <source>
        <dbReference type="ARBA" id="ARBA00022679"/>
    </source>
</evidence>
<keyword evidence="3 4" id="KW-0418">Kinase</keyword>
<dbReference type="NCBIfam" id="TIGR03707">
    <property type="entry name" value="PPK2_P_aer"/>
    <property type="match status" value="1"/>
</dbReference>
<gene>
    <name evidence="6" type="ORF">Acife_0803</name>
</gene>
<dbReference type="PIRSF" id="PIRSF028756">
    <property type="entry name" value="PPK2_prd"/>
    <property type="match status" value="1"/>
</dbReference>
<evidence type="ECO:0000313" key="7">
    <source>
        <dbReference type="Proteomes" id="UP000009220"/>
    </source>
</evidence>
<dbReference type="GO" id="GO:0008976">
    <property type="term" value="F:polyphosphate kinase activity"/>
    <property type="evidence" value="ECO:0007669"/>
    <property type="project" value="UniProtKB-UniRule"/>
</dbReference>
<dbReference type="eggNOG" id="COG2326">
    <property type="taxonomic scope" value="Bacteria"/>
</dbReference>
<evidence type="ECO:0000256" key="1">
    <source>
        <dbReference type="ARBA" id="ARBA00009924"/>
    </source>
</evidence>
<dbReference type="HOGENOM" id="CLU_048699_3_0_6"/>
<dbReference type="EMBL" id="CP002985">
    <property type="protein sequence ID" value="AEM46993.1"/>
    <property type="molecule type" value="Genomic_DNA"/>
</dbReference>
<dbReference type="InterPro" id="IPR022486">
    <property type="entry name" value="PPK2_PA0141"/>
</dbReference>
<sequence>MSHNSHHYKEELRLLQIELVKLQKHIIEHNDKILVLFEGRDSSGKDGTIKRIIAHLSPRETRVVALTKPSDREHTEWYFQRYVQHLPAEQEFVLFNRSWYNRAGVERVMGFCTDQQYEEFFAEVTDFEGMLRRSGIHLFKIYLDISKEAQIARMEDRKTNPLKQWKVSPIDQQAIQHWEDYSQARNTMFSRTHTVLTPWSIVRTDIKHEARINVIQGLLNQLEYKNKDEKLVSPDPHIFFEYDPAYLDNGMIVP</sequence>
<proteinExistence type="inferred from homology"/>
<evidence type="ECO:0000256" key="3">
    <source>
        <dbReference type="ARBA" id="ARBA00022777"/>
    </source>
</evidence>
<comment type="function">
    <text evidence="4">Uses inorganic polyphosphate (polyP) as a donor to convert GDP to GTP or ADP to ATP.</text>
</comment>
<dbReference type="PANTHER" id="PTHR34383:SF1">
    <property type="entry name" value="ADP-POLYPHOSPHATE PHOSPHOTRANSFERASE"/>
    <property type="match status" value="1"/>
</dbReference>
<evidence type="ECO:0000313" key="6">
    <source>
        <dbReference type="EMBL" id="AEM46993.1"/>
    </source>
</evidence>
<comment type="similarity">
    <text evidence="1 4">Belongs to the polyphosphate kinase 2 (PPK2) family. Class I subfamily.</text>
</comment>
<accession>G0JM43</accession>
<comment type="subunit">
    <text evidence="4">Homotetramer.</text>
</comment>
<name>G0JM43_9PROT</name>
<dbReference type="STRING" id="743299.Acife_0803"/>
<organism evidence="6 7">
    <name type="scientific">Acidithiobacillus ferrivorans SS3</name>
    <dbReference type="NCBI Taxonomy" id="743299"/>
    <lineage>
        <taxon>Bacteria</taxon>
        <taxon>Pseudomonadati</taxon>
        <taxon>Pseudomonadota</taxon>
        <taxon>Acidithiobacillia</taxon>
        <taxon>Acidithiobacillales</taxon>
        <taxon>Acidithiobacillaceae</taxon>
        <taxon>Acidithiobacillus</taxon>
    </lineage>
</organism>
<dbReference type="EC" id="2.7.4.-" evidence="4"/>
<reference evidence="6 7" key="1">
    <citation type="journal article" date="2011" name="J. Bacteriol.">
        <title>Draft genome of the psychrotolerant acidophile Acidithiobacillus ferrivorans SS3.</title>
        <authorList>
            <person name="Liljeqvist M."/>
            <person name="Valdes J."/>
            <person name="Holmes D.S."/>
            <person name="Dopson M."/>
        </authorList>
    </citation>
    <scope>NUCLEOTIDE SEQUENCE [LARGE SCALE GENOMIC DNA]</scope>
    <source>
        <strain evidence="6 7">SS3</strain>
    </source>
</reference>
<protein>
    <recommendedName>
        <fullName evidence="4">ADP/GDP-polyphosphate phosphotransferase</fullName>
        <ecNumber evidence="4">2.7.4.-</ecNumber>
    </recommendedName>
    <alternativeName>
        <fullName evidence="4">Polyphosphate kinase PPK2</fullName>
    </alternativeName>
</protein>